<organism evidence="1 2">
    <name type="scientific">Patiria miniata</name>
    <name type="common">Bat star</name>
    <name type="synonym">Asterina miniata</name>
    <dbReference type="NCBI Taxonomy" id="46514"/>
    <lineage>
        <taxon>Eukaryota</taxon>
        <taxon>Metazoa</taxon>
        <taxon>Echinodermata</taxon>
        <taxon>Eleutherozoa</taxon>
        <taxon>Asterozoa</taxon>
        <taxon>Asteroidea</taxon>
        <taxon>Valvatacea</taxon>
        <taxon>Valvatida</taxon>
        <taxon>Asterinidae</taxon>
        <taxon>Patiria</taxon>
    </lineage>
</organism>
<name>A0A914AY11_PATMI</name>
<dbReference type="OrthoDB" id="368507at2759"/>
<evidence type="ECO:0000313" key="1">
    <source>
        <dbReference type="EnsemblMetazoa" id="XP_038068151.1"/>
    </source>
</evidence>
<dbReference type="CTD" id="389362"/>
<dbReference type="Proteomes" id="UP000887568">
    <property type="component" value="Unplaced"/>
</dbReference>
<dbReference type="GeneID" id="119737686"/>
<protein>
    <recommendedName>
        <fullName evidence="3">Proteasome assembly chaperone 4</fullName>
    </recommendedName>
</protein>
<dbReference type="EnsemblMetazoa" id="XM_038212223.1">
    <property type="protein sequence ID" value="XP_038068151.1"/>
    <property type="gene ID" value="LOC119737686"/>
</dbReference>
<dbReference type="GO" id="GO:0043248">
    <property type="term" value="P:proteasome assembly"/>
    <property type="evidence" value="ECO:0007669"/>
    <property type="project" value="InterPro"/>
</dbReference>
<sequence length="134" mass="14804">MSSEPETATGTAPKEPSQSRLCVHNFTETICEQQIHFHVLRLKDSFLLWIGQQPANMSNLAVALHTNVDPIPSASLLMGEIADPVSTTLAQKLAKLTGKQVFVSCDLPQDRMLLPLVEARITNELKAAPDKFYF</sequence>
<dbReference type="PANTHER" id="PTHR33559">
    <property type="entry name" value="PROTEASOME ASSEMBLY CHAPERONE 4"/>
    <property type="match status" value="1"/>
</dbReference>
<accession>A0A914AY11</accession>
<dbReference type="PANTHER" id="PTHR33559:SF1">
    <property type="entry name" value="PROTEASOME ASSEMBLY CHAPERONE 4"/>
    <property type="match status" value="1"/>
</dbReference>
<dbReference type="Pfam" id="PF16093">
    <property type="entry name" value="PAC4"/>
    <property type="match status" value="1"/>
</dbReference>
<keyword evidence="2" id="KW-1185">Reference proteome</keyword>
<dbReference type="OMA" id="HVMKLDG"/>
<dbReference type="AlphaFoldDB" id="A0A914AY11"/>
<proteinExistence type="predicted"/>
<dbReference type="RefSeq" id="XP_038068151.1">
    <property type="nucleotide sequence ID" value="XM_038212223.1"/>
</dbReference>
<evidence type="ECO:0000313" key="2">
    <source>
        <dbReference type="Proteomes" id="UP000887568"/>
    </source>
</evidence>
<evidence type="ECO:0008006" key="3">
    <source>
        <dbReference type="Google" id="ProtNLM"/>
    </source>
</evidence>
<reference evidence="1" key="1">
    <citation type="submission" date="2022-11" db="UniProtKB">
        <authorList>
            <consortium name="EnsemblMetazoa"/>
        </authorList>
    </citation>
    <scope>IDENTIFICATION</scope>
</reference>
<dbReference type="InterPro" id="IPR032157">
    <property type="entry name" value="PAC4"/>
</dbReference>